<dbReference type="RefSeq" id="WP_048045245.1">
    <property type="nucleotide sequence ID" value="NZ_JJOS01000008.1"/>
</dbReference>
<dbReference type="Proteomes" id="UP000034578">
    <property type="component" value="Unassembled WGS sequence"/>
</dbReference>
<keyword evidence="2" id="KW-0408">Iron</keyword>
<evidence type="ECO:0000259" key="4">
    <source>
        <dbReference type="PROSITE" id="PS51918"/>
    </source>
</evidence>
<dbReference type="Proteomes" id="UP000034152">
    <property type="component" value="Unassembled WGS sequence"/>
</dbReference>
<dbReference type="GO" id="GO:0051536">
    <property type="term" value="F:iron-sulfur cluster binding"/>
    <property type="evidence" value="ECO:0007669"/>
    <property type="project" value="UniProtKB-KW"/>
</dbReference>
<organism evidence="5 12">
    <name type="scientific">Methanosarcina mazei</name>
    <name type="common">Methanosarcina frisia</name>
    <dbReference type="NCBI Taxonomy" id="2209"/>
    <lineage>
        <taxon>Archaea</taxon>
        <taxon>Methanobacteriati</taxon>
        <taxon>Methanobacteriota</taxon>
        <taxon>Stenosarchaea group</taxon>
        <taxon>Methanomicrobia</taxon>
        <taxon>Methanosarcinales</taxon>
        <taxon>Methanosarcinaceae</taxon>
        <taxon>Methanosarcina</taxon>
    </lineage>
</organism>
<evidence type="ECO:0000313" key="5">
    <source>
        <dbReference type="EMBL" id="KKG04759.1"/>
    </source>
</evidence>
<evidence type="ECO:0000313" key="11">
    <source>
        <dbReference type="Proteomes" id="UP000034578"/>
    </source>
</evidence>
<dbReference type="InterPro" id="IPR058240">
    <property type="entry name" value="rSAM_sf"/>
</dbReference>
<dbReference type="Pfam" id="PF04055">
    <property type="entry name" value="Radical_SAM"/>
    <property type="match status" value="1"/>
</dbReference>
<evidence type="ECO:0000313" key="8">
    <source>
        <dbReference type="EMBL" id="KKH80923.1"/>
    </source>
</evidence>
<dbReference type="EMBL" id="JJQQ01000012">
    <property type="protein sequence ID" value="KKH69943.1"/>
    <property type="molecule type" value="Genomic_DNA"/>
</dbReference>
<reference evidence="9 10" key="1">
    <citation type="journal article" date="2015" name="ISME J.">
        <title>Genomic and phenotypic differentiation among Methanosarcina mazei populations from Columbia River sediment.</title>
        <authorList>
            <person name="Youngblut N.D."/>
            <person name="Wirth J.S."/>
            <person name="Henriksen J.R."/>
            <person name="Smith M."/>
            <person name="Simon H."/>
            <person name="Metcalf W.W."/>
            <person name="Whitaker R.J."/>
        </authorList>
    </citation>
    <scope>NUCLEOTIDE SEQUENCE [LARGE SCALE GENOMIC DNA]</scope>
    <source>
        <strain evidence="7 9">1.H.M.0.1</strain>
        <strain evidence="8 10">1.H.M.2.1</strain>
        <strain evidence="6 11">2.F.A.2.4</strain>
        <strain evidence="5 12">2.F.T.0.2</strain>
    </source>
</reference>
<dbReference type="SFLD" id="SFLDG01084">
    <property type="entry name" value="Uncharacterised_Radical_SAM_Su"/>
    <property type="match status" value="1"/>
</dbReference>
<dbReference type="Proteomes" id="UP000034597">
    <property type="component" value="Unassembled WGS sequence"/>
</dbReference>
<dbReference type="PATRIC" id="fig|2209.56.peg.1077"/>
<evidence type="ECO:0000256" key="2">
    <source>
        <dbReference type="ARBA" id="ARBA00023004"/>
    </source>
</evidence>
<dbReference type="Proteomes" id="UP000033933">
    <property type="component" value="Unassembled WGS sequence"/>
</dbReference>
<dbReference type="SFLD" id="SFLDS00029">
    <property type="entry name" value="Radical_SAM"/>
    <property type="match status" value="1"/>
</dbReference>
<dbReference type="Gene3D" id="3.80.30.30">
    <property type="match status" value="1"/>
</dbReference>
<protein>
    <recommendedName>
        <fullName evidence="4">Radical SAM core domain-containing protein</fullName>
    </recommendedName>
</protein>
<feature type="domain" description="Radical SAM core" evidence="4">
    <location>
        <begin position="41"/>
        <end position="270"/>
    </location>
</feature>
<dbReference type="SUPFAM" id="SSF102114">
    <property type="entry name" value="Radical SAM enzymes"/>
    <property type="match status" value="1"/>
</dbReference>
<accession>A0A0F8CIL6</accession>
<comment type="caution">
    <text evidence="5">The sequence shown here is derived from an EMBL/GenBank/DDBJ whole genome shotgun (WGS) entry which is preliminary data.</text>
</comment>
<keyword evidence="11" id="KW-1185">Reference proteome</keyword>
<evidence type="ECO:0000313" key="12">
    <source>
        <dbReference type="Proteomes" id="UP000034597"/>
    </source>
</evidence>
<dbReference type="InterPro" id="IPR040086">
    <property type="entry name" value="MJ0683-like"/>
</dbReference>
<evidence type="ECO:0000313" key="6">
    <source>
        <dbReference type="EMBL" id="KKG06610.1"/>
    </source>
</evidence>
<evidence type="ECO:0000313" key="10">
    <source>
        <dbReference type="Proteomes" id="UP000034152"/>
    </source>
</evidence>
<gene>
    <name evidence="5" type="ORF">DU40_20125</name>
    <name evidence="6" type="ORF">DU47_20395</name>
    <name evidence="8" type="ORF">DU80_04975</name>
    <name evidence="7" type="ORF">DU87_19275</name>
</gene>
<dbReference type="AlphaFoldDB" id="A0A0F8CIL6"/>
<dbReference type="GO" id="GO:0003824">
    <property type="term" value="F:catalytic activity"/>
    <property type="evidence" value="ECO:0007669"/>
    <property type="project" value="InterPro"/>
</dbReference>
<proteinExistence type="predicted"/>
<dbReference type="EMBL" id="JJOT01000028">
    <property type="protein sequence ID" value="KKG04759.1"/>
    <property type="molecule type" value="Genomic_DNA"/>
</dbReference>
<evidence type="ECO:0000256" key="3">
    <source>
        <dbReference type="ARBA" id="ARBA00023014"/>
    </source>
</evidence>
<dbReference type="GO" id="GO:0046872">
    <property type="term" value="F:metal ion binding"/>
    <property type="evidence" value="ECO:0007669"/>
    <property type="project" value="UniProtKB-KW"/>
</dbReference>
<dbReference type="EMBL" id="JJOS01000008">
    <property type="protein sequence ID" value="KKG06610.1"/>
    <property type="molecule type" value="Genomic_DNA"/>
</dbReference>
<sequence length="276" mass="31974">MTTTRQINISESEFPARASSSSNHFIRSWEANNVTSIIYETRGRAKEYCELAANLYRGCDHCCTYCYAPSATFQKRENFCNPSVRNDVLKKLELDAVTLKNRGESRSILLSFTTDPYCHLDVTEKLTREAIRILHENGLKVSILTKGGSRSERDFDLLSSKPLLSEYGATLVFTDENLRSKIEPFAARTEERIESLKKAHELGISTYVSLEPVWTAEQSLELVDMTYEFVDFYKVGKLNYNRQQKNVDWKQFKRDIISKLNCYNKNFYIKKDLNNF</sequence>
<dbReference type="InterPro" id="IPR007197">
    <property type="entry name" value="rSAM"/>
</dbReference>
<evidence type="ECO:0000313" key="9">
    <source>
        <dbReference type="Proteomes" id="UP000033933"/>
    </source>
</evidence>
<keyword evidence="3" id="KW-0411">Iron-sulfur</keyword>
<dbReference type="CDD" id="cd01335">
    <property type="entry name" value="Radical_SAM"/>
    <property type="match status" value="1"/>
</dbReference>
<evidence type="ECO:0000256" key="1">
    <source>
        <dbReference type="ARBA" id="ARBA00022723"/>
    </source>
</evidence>
<dbReference type="EMBL" id="JJQU01000226">
    <property type="protein sequence ID" value="KKH80923.1"/>
    <property type="molecule type" value="Genomic_DNA"/>
</dbReference>
<dbReference type="PANTHER" id="PTHR43432">
    <property type="entry name" value="SLR0285 PROTEIN"/>
    <property type="match status" value="1"/>
</dbReference>
<keyword evidence="1" id="KW-0479">Metal-binding</keyword>
<dbReference type="PANTHER" id="PTHR43432:SF6">
    <property type="entry name" value="RADICAL SAM CORE DOMAIN-CONTAINING PROTEIN"/>
    <property type="match status" value="1"/>
</dbReference>
<name>A0A0F8CIL6_METMZ</name>
<dbReference type="PROSITE" id="PS51918">
    <property type="entry name" value="RADICAL_SAM"/>
    <property type="match status" value="1"/>
</dbReference>
<evidence type="ECO:0000313" key="7">
    <source>
        <dbReference type="EMBL" id="KKH69943.1"/>
    </source>
</evidence>